<gene>
    <name evidence="2" type="ORF">PgNI_11428</name>
</gene>
<protein>
    <submittedName>
        <fullName evidence="2">Uncharacterized protein</fullName>
    </submittedName>
</protein>
<accession>A0A6P8APM5</accession>
<dbReference type="GeneID" id="41966300"/>
<organism evidence="1 2">
    <name type="scientific">Pyricularia grisea</name>
    <name type="common">Crabgrass-specific blast fungus</name>
    <name type="synonym">Magnaporthe grisea</name>
    <dbReference type="NCBI Taxonomy" id="148305"/>
    <lineage>
        <taxon>Eukaryota</taxon>
        <taxon>Fungi</taxon>
        <taxon>Dikarya</taxon>
        <taxon>Ascomycota</taxon>
        <taxon>Pezizomycotina</taxon>
        <taxon>Sordariomycetes</taxon>
        <taxon>Sordariomycetidae</taxon>
        <taxon>Magnaporthales</taxon>
        <taxon>Pyriculariaceae</taxon>
        <taxon>Pyricularia</taxon>
    </lineage>
</organism>
<name>A0A6P8APM5_PYRGI</name>
<reference evidence="2" key="3">
    <citation type="submission" date="2025-08" db="UniProtKB">
        <authorList>
            <consortium name="RefSeq"/>
        </authorList>
    </citation>
    <scope>IDENTIFICATION</scope>
    <source>
        <strain evidence="2">NI907</strain>
    </source>
</reference>
<proteinExistence type="predicted"/>
<keyword evidence="1" id="KW-1185">Reference proteome</keyword>
<evidence type="ECO:0000313" key="2">
    <source>
        <dbReference type="RefSeq" id="XP_030976848.1"/>
    </source>
</evidence>
<reference evidence="1 2" key="1">
    <citation type="journal article" date="2019" name="Mol. Biol. Evol.">
        <title>Blast fungal genomes show frequent chromosomal changes, gene gains and losses, and effector gene turnover.</title>
        <authorList>
            <person name="Gomez Luciano L.B."/>
            <person name="Jason Tsai I."/>
            <person name="Chuma I."/>
            <person name="Tosa Y."/>
            <person name="Chen Y.H."/>
            <person name="Li J.Y."/>
            <person name="Li M.Y."/>
            <person name="Jade Lu M.Y."/>
            <person name="Nakayashiki H."/>
            <person name="Li W.H."/>
        </authorList>
    </citation>
    <scope>NUCLEOTIDE SEQUENCE [LARGE SCALE GENOMIC DNA]</scope>
    <source>
        <strain evidence="1 2">NI907</strain>
    </source>
</reference>
<dbReference type="KEGG" id="pgri:PgNI_11428"/>
<evidence type="ECO:0000313" key="1">
    <source>
        <dbReference type="Proteomes" id="UP000515153"/>
    </source>
</evidence>
<dbReference type="RefSeq" id="XP_030976848.1">
    <property type="nucleotide sequence ID" value="XM_031131395.1"/>
</dbReference>
<dbReference type="AlphaFoldDB" id="A0A6P8APM5"/>
<sequence>MRPRFNFLPPLALSSRRKLAAIRPVTISPPTIAVCRLRHLASSSPRASSRLHSVGVA</sequence>
<dbReference type="Proteomes" id="UP000515153">
    <property type="component" value="Chromosome VI"/>
</dbReference>
<reference evidence="2" key="2">
    <citation type="submission" date="2019-10" db="EMBL/GenBank/DDBJ databases">
        <authorList>
            <consortium name="NCBI Genome Project"/>
        </authorList>
    </citation>
    <scope>NUCLEOTIDE SEQUENCE</scope>
    <source>
        <strain evidence="2">NI907</strain>
    </source>
</reference>
<feature type="non-terminal residue" evidence="2">
    <location>
        <position position="57"/>
    </location>
</feature>